<reference evidence="2" key="2">
    <citation type="submission" date="2024-10" db="UniProtKB">
        <authorList>
            <consortium name="EnsemblProtists"/>
        </authorList>
    </citation>
    <scope>IDENTIFICATION</scope>
</reference>
<reference evidence="3" key="1">
    <citation type="journal article" date="2013" name="Nature">
        <title>Pan genome of the phytoplankton Emiliania underpins its global distribution.</title>
        <authorList>
            <person name="Read B.A."/>
            <person name="Kegel J."/>
            <person name="Klute M.J."/>
            <person name="Kuo A."/>
            <person name="Lefebvre S.C."/>
            <person name="Maumus F."/>
            <person name="Mayer C."/>
            <person name="Miller J."/>
            <person name="Monier A."/>
            <person name="Salamov A."/>
            <person name="Young J."/>
            <person name="Aguilar M."/>
            <person name="Claverie J.M."/>
            <person name="Frickenhaus S."/>
            <person name="Gonzalez K."/>
            <person name="Herman E.K."/>
            <person name="Lin Y.C."/>
            <person name="Napier J."/>
            <person name="Ogata H."/>
            <person name="Sarno A.F."/>
            <person name="Shmutz J."/>
            <person name="Schroeder D."/>
            <person name="de Vargas C."/>
            <person name="Verret F."/>
            <person name="von Dassow P."/>
            <person name="Valentin K."/>
            <person name="Van de Peer Y."/>
            <person name="Wheeler G."/>
            <person name="Dacks J.B."/>
            <person name="Delwiche C.F."/>
            <person name="Dyhrman S.T."/>
            <person name="Glockner G."/>
            <person name="John U."/>
            <person name="Richards T."/>
            <person name="Worden A.Z."/>
            <person name="Zhang X."/>
            <person name="Grigoriev I.V."/>
            <person name="Allen A.E."/>
            <person name="Bidle K."/>
            <person name="Borodovsky M."/>
            <person name="Bowler C."/>
            <person name="Brownlee C."/>
            <person name="Cock J.M."/>
            <person name="Elias M."/>
            <person name="Gladyshev V.N."/>
            <person name="Groth M."/>
            <person name="Guda C."/>
            <person name="Hadaegh A."/>
            <person name="Iglesias-Rodriguez M.D."/>
            <person name="Jenkins J."/>
            <person name="Jones B.M."/>
            <person name="Lawson T."/>
            <person name="Leese F."/>
            <person name="Lindquist E."/>
            <person name="Lobanov A."/>
            <person name="Lomsadze A."/>
            <person name="Malik S.B."/>
            <person name="Marsh M.E."/>
            <person name="Mackinder L."/>
            <person name="Mock T."/>
            <person name="Mueller-Roeber B."/>
            <person name="Pagarete A."/>
            <person name="Parker M."/>
            <person name="Probert I."/>
            <person name="Quesneville H."/>
            <person name="Raines C."/>
            <person name="Rensing S.A."/>
            <person name="Riano-Pachon D.M."/>
            <person name="Richier S."/>
            <person name="Rokitta S."/>
            <person name="Shiraiwa Y."/>
            <person name="Soanes D.M."/>
            <person name="van der Giezen M."/>
            <person name="Wahlund T.M."/>
            <person name="Williams B."/>
            <person name="Wilson W."/>
            <person name="Wolfe G."/>
            <person name="Wurch L.L."/>
        </authorList>
    </citation>
    <scope>NUCLEOTIDE SEQUENCE</scope>
</reference>
<dbReference type="PaxDb" id="2903-EOD24119"/>
<feature type="region of interest" description="Disordered" evidence="1">
    <location>
        <begin position="234"/>
        <end position="255"/>
    </location>
</feature>
<dbReference type="Proteomes" id="UP000013827">
    <property type="component" value="Unassembled WGS sequence"/>
</dbReference>
<dbReference type="RefSeq" id="XP_005776548.1">
    <property type="nucleotide sequence ID" value="XM_005776491.1"/>
</dbReference>
<dbReference type="GeneID" id="17269661"/>
<feature type="region of interest" description="Disordered" evidence="1">
    <location>
        <begin position="152"/>
        <end position="212"/>
    </location>
</feature>
<organism evidence="2 3">
    <name type="scientific">Emiliania huxleyi (strain CCMP1516)</name>
    <dbReference type="NCBI Taxonomy" id="280463"/>
    <lineage>
        <taxon>Eukaryota</taxon>
        <taxon>Haptista</taxon>
        <taxon>Haptophyta</taxon>
        <taxon>Prymnesiophyceae</taxon>
        <taxon>Isochrysidales</taxon>
        <taxon>Noelaerhabdaceae</taxon>
        <taxon>Emiliania</taxon>
    </lineage>
</organism>
<dbReference type="KEGG" id="ehx:EMIHUDRAFT_116103"/>
<evidence type="ECO:0000256" key="1">
    <source>
        <dbReference type="SAM" id="MobiDB-lite"/>
    </source>
</evidence>
<evidence type="ECO:0000313" key="3">
    <source>
        <dbReference type="Proteomes" id="UP000013827"/>
    </source>
</evidence>
<accession>A0A0D3JKT4</accession>
<feature type="compositionally biased region" description="Gly residues" evidence="1">
    <location>
        <begin position="34"/>
        <end position="47"/>
    </location>
</feature>
<protein>
    <submittedName>
        <fullName evidence="2">Uncharacterized protein</fullName>
    </submittedName>
</protein>
<dbReference type="AlphaFoldDB" id="A0A0D3JKT4"/>
<sequence length="255" mass="24495">MASFAELGCLAATTHSSPGGSGEASPTGWVSGNPQGGGMGSGNGIGNVGSQQFDLISASSQPAPAAPSATGGGSCSSGIGGMGGGGMGGGMGGGGMGGGGMGGLGIGGCGMGGAGSCGIGGMPAASPQEQVVPAAKSAGQHYLEQQPHGYPAQGLFVEQPGDDANGSGSSMSNLASDLALERRTEMAGGEPSPLRSTPPQKLEPRPQQQLAPDATLAFAALAQGRPCLPRQAQLARPSSISSAELPLSRCRGFSL</sequence>
<feature type="region of interest" description="Disordered" evidence="1">
    <location>
        <begin position="12"/>
        <end position="50"/>
    </location>
</feature>
<proteinExistence type="predicted"/>
<dbReference type="EnsemblProtists" id="EOD24119">
    <property type="protein sequence ID" value="EOD24119"/>
    <property type="gene ID" value="EMIHUDRAFT_116103"/>
</dbReference>
<dbReference type="HOGENOM" id="CLU_1091664_0_0_1"/>
<keyword evidence="3" id="KW-1185">Reference proteome</keyword>
<feature type="compositionally biased region" description="Polar residues" evidence="1">
    <location>
        <begin position="166"/>
        <end position="175"/>
    </location>
</feature>
<evidence type="ECO:0000313" key="2">
    <source>
        <dbReference type="EnsemblProtists" id="EOD24119"/>
    </source>
</evidence>
<name>A0A0D3JKT4_EMIH1</name>